<evidence type="ECO:0000313" key="2">
    <source>
        <dbReference type="Proteomes" id="UP001516400"/>
    </source>
</evidence>
<protein>
    <submittedName>
        <fullName evidence="1">Uncharacterized protein</fullName>
    </submittedName>
</protein>
<feature type="non-terminal residue" evidence="1">
    <location>
        <position position="63"/>
    </location>
</feature>
<evidence type="ECO:0000313" key="1">
    <source>
        <dbReference type="EMBL" id="KAL3282659.1"/>
    </source>
</evidence>
<reference evidence="1 2" key="1">
    <citation type="journal article" date="2021" name="BMC Biol.">
        <title>Horizontally acquired antibacterial genes associated with adaptive radiation of ladybird beetles.</title>
        <authorList>
            <person name="Li H.S."/>
            <person name="Tang X.F."/>
            <person name="Huang Y.H."/>
            <person name="Xu Z.Y."/>
            <person name="Chen M.L."/>
            <person name="Du X.Y."/>
            <person name="Qiu B.Y."/>
            <person name="Chen P.T."/>
            <person name="Zhang W."/>
            <person name="Slipinski A."/>
            <person name="Escalona H.E."/>
            <person name="Waterhouse R.M."/>
            <person name="Zwick A."/>
            <person name="Pang H."/>
        </authorList>
    </citation>
    <scope>NUCLEOTIDE SEQUENCE [LARGE SCALE GENOMIC DNA]</scope>
    <source>
        <strain evidence="1">SYSU2018</strain>
    </source>
</reference>
<name>A0ABD2NVJ4_9CUCU</name>
<comment type="caution">
    <text evidence="1">The sequence shown here is derived from an EMBL/GenBank/DDBJ whole genome shotgun (WGS) entry which is preliminary data.</text>
</comment>
<feature type="non-terminal residue" evidence="1">
    <location>
        <position position="1"/>
    </location>
</feature>
<dbReference type="Proteomes" id="UP001516400">
    <property type="component" value="Unassembled WGS sequence"/>
</dbReference>
<dbReference type="EMBL" id="JABFTP020000144">
    <property type="protein sequence ID" value="KAL3282659.1"/>
    <property type="molecule type" value="Genomic_DNA"/>
</dbReference>
<proteinExistence type="predicted"/>
<dbReference type="AlphaFoldDB" id="A0ABD2NVJ4"/>
<organism evidence="1 2">
    <name type="scientific">Cryptolaemus montrouzieri</name>
    <dbReference type="NCBI Taxonomy" id="559131"/>
    <lineage>
        <taxon>Eukaryota</taxon>
        <taxon>Metazoa</taxon>
        <taxon>Ecdysozoa</taxon>
        <taxon>Arthropoda</taxon>
        <taxon>Hexapoda</taxon>
        <taxon>Insecta</taxon>
        <taxon>Pterygota</taxon>
        <taxon>Neoptera</taxon>
        <taxon>Endopterygota</taxon>
        <taxon>Coleoptera</taxon>
        <taxon>Polyphaga</taxon>
        <taxon>Cucujiformia</taxon>
        <taxon>Coccinelloidea</taxon>
        <taxon>Coccinellidae</taxon>
        <taxon>Scymninae</taxon>
        <taxon>Scymnini</taxon>
        <taxon>Cryptolaemus</taxon>
    </lineage>
</organism>
<sequence>TDRICSRGMDQDQGGAICNIRGPYLHVPCPTAGSSKREVRGRGRPEARYIRMLGMEHRYITFP</sequence>
<gene>
    <name evidence="1" type="ORF">HHI36_005834</name>
</gene>
<keyword evidence="2" id="KW-1185">Reference proteome</keyword>
<accession>A0ABD2NVJ4</accession>